<keyword evidence="1" id="KW-0732">Signal</keyword>
<organism evidence="3 4">
    <name type="scientific">Nonlabens ponticola</name>
    <dbReference type="NCBI Taxonomy" id="2496866"/>
    <lineage>
        <taxon>Bacteria</taxon>
        <taxon>Pseudomonadati</taxon>
        <taxon>Bacteroidota</taxon>
        <taxon>Flavobacteriia</taxon>
        <taxon>Flavobacteriales</taxon>
        <taxon>Flavobacteriaceae</taxon>
        <taxon>Nonlabens</taxon>
    </lineage>
</organism>
<dbReference type="Gene3D" id="2.40.128.520">
    <property type="match status" value="1"/>
</dbReference>
<dbReference type="Proteomes" id="UP000279600">
    <property type="component" value="Chromosome"/>
</dbReference>
<gene>
    <name evidence="3" type="ORF">EJ995_09495</name>
</gene>
<dbReference type="KEGG" id="noj:EJ995_09495"/>
<dbReference type="AlphaFoldDB" id="A0A3S9MYY6"/>
<reference evidence="3 4" key="1">
    <citation type="submission" date="2018-12" db="EMBL/GenBank/DDBJ databases">
        <title>Complete genome of Nonlabens sp. MJ115.</title>
        <authorList>
            <person name="Choi H.S."/>
            <person name="Jung J."/>
        </authorList>
    </citation>
    <scope>NUCLEOTIDE SEQUENCE [LARGE SCALE GENOMIC DNA]</scope>
    <source>
        <strain evidence="3 4">MJ115</strain>
    </source>
</reference>
<evidence type="ECO:0000259" key="2">
    <source>
        <dbReference type="Pfam" id="PF09917"/>
    </source>
</evidence>
<evidence type="ECO:0000313" key="4">
    <source>
        <dbReference type="Proteomes" id="UP000279600"/>
    </source>
</evidence>
<evidence type="ECO:0000256" key="1">
    <source>
        <dbReference type="SAM" id="SignalP"/>
    </source>
</evidence>
<dbReference type="InterPro" id="IPR019223">
    <property type="entry name" value="DUF2147"/>
</dbReference>
<accession>A0A3S9MYY6</accession>
<dbReference type="PANTHER" id="PTHR36919:SF3">
    <property type="entry name" value="BLL5882 PROTEIN"/>
    <property type="match status" value="1"/>
</dbReference>
<name>A0A3S9MYY6_9FLAO</name>
<dbReference type="Pfam" id="PF09917">
    <property type="entry name" value="DUF2147"/>
    <property type="match status" value="1"/>
</dbReference>
<feature type="signal peptide" evidence="1">
    <location>
        <begin position="1"/>
        <end position="18"/>
    </location>
</feature>
<feature type="domain" description="DUF2147" evidence="2">
    <location>
        <begin position="23"/>
        <end position="137"/>
    </location>
</feature>
<proteinExistence type="predicted"/>
<sequence>MKYVVAVLLCFAFAKANSQDVTGTWKTIDDNTGNVMSHVEIYRDGDQIKGKVLKVLDPDAPDPALCVYCPGSRKDQPIEGMVIMYGLEKDGDKYEDGTVIDPKNGKSYDCKIWLEDKNTLNVRGYVAFFYRTQQWQRL</sequence>
<keyword evidence="4" id="KW-1185">Reference proteome</keyword>
<dbReference type="EMBL" id="CP034549">
    <property type="protein sequence ID" value="AZQ44465.1"/>
    <property type="molecule type" value="Genomic_DNA"/>
</dbReference>
<evidence type="ECO:0000313" key="3">
    <source>
        <dbReference type="EMBL" id="AZQ44465.1"/>
    </source>
</evidence>
<dbReference type="RefSeq" id="WP_126447926.1">
    <property type="nucleotide sequence ID" value="NZ_CP034549.1"/>
</dbReference>
<protein>
    <submittedName>
        <fullName evidence="3">DUF2147 domain-containing protein</fullName>
    </submittedName>
</protein>
<dbReference type="OrthoDB" id="9814399at2"/>
<feature type="chain" id="PRO_5019373410" evidence="1">
    <location>
        <begin position="19"/>
        <end position="138"/>
    </location>
</feature>
<dbReference type="PANTHER" id="PTHR36919">
    <property type="entry name" value="BLR1215 PROTEIN"/>
    <property type="match status" value="1"/>
</dbReference>